<protein>
    <submittedName>
        <fullName evidence="2">DUF3019 domain-containing protein</fullName>
    </submittedName>
</protein>
<feature type="chain" id="PRO_5043311271" evidence="1">
    <location>
        <begin position="20"/>
        <end position="122"/>
    </location>
</feature>
<dbReference type="KEGG" id="mpaf:R5R33_10395"/>
<feature type="signal peptide" evidence="1">
    <location>
        <begin position="1"/>
        <end position="19"/>
    </location>
</feature>
<dbReference type="EMBL" id="CP137555">
    <property type="protein sequence ID" value="WOX04153.1"/>
    <property type="molecule type" value="Genomic_DNA"/>
</dbReference>
<proteinExistence type="predicted"/>
<organism evidence="2 3">
    <name type="scientific">Microbulbifer pacificus</name>
    <dbReference type="NCBI Taxonomy" id="407164"/>
    <lineage>
        <taxon>Bacteria</taxon>
        <taxon>Pseudomonadati</taxon>
        <taxon>Pseudomonadota</taxon>
        <taxon>Gammaproteobacteria</taxon>
        <taxon>Cellvibrionales</taxon>
        <taxon>Microbulbiferaceae</taxon>
        <taxon>Microbulbifer</taxon>
    </lineage>
</organism>
<keyword evidence="3" id="KW-1185">Reference proteome</keyword>
<dbReference type="InterPro" id="IPR021559">
    <property type="entry name" value="DUF3019"/>
</dbReference>
<gene>
    <name evidence="2" type="ORF">R5R33_10395</name>
</gene>
<sequence>MMQRFLLFFLALLAIPAKAAELQLTPSLCAVSEEESSCNVSVKVRFTADDSERYCLSIMGKGLIRCFSGKTEKNLEVYIHADHDTQFMVTEGESGERVASAILKVAQYQPKRHRRRYGWGLL</sequence>
<evidence type="ECO:0000313" key="2">
    <source>
        <dbReference type="EMBL" id="WOX04153.1"/>
    </source>
</evidence>
<dbReference type="AlphaFoldDB" id="A0AAU0MWF4"/>
<accession>A0AAU0MWF4</accession>
<dbReference type="Pfam" id="PF11456">
    <property type="entry name" value="DUF3019"/>
    <property type="match status" value="1"/>
</dbReference>
<dbReference type="RefSeq" id="WP_318952631.1">
    <property type="nucleotide sequence ID" value="NZ_CP137555.1"/>
</dbReference>
<name>A0AAU0MWF4_9GAMM</name>
<dbReference type="Proteomes" id="UP001302477">
    <property type="component" value="Chromosome"/>
</dbReference>
<evidence type="ECO:0000313" key="3">
    <source>
        <dbReference type="Proteomes" id="UP001302477"/>
    </source>
</evidence>
<reference evidence="2 3" key="1">
    <citation type="submission" date="2023-10" db="EMBL/GenBank/DDBJ databases">
        <title>Description of Microbulbifer bruguierae sp. nov., isolated from the sediments of mangrove plant Bruguiera sexangula and comparative genomic analyses of the genus Microbulbifer.</title>
        <authorList>
            <person name="Long M."/>
        </authorList>
    </citation>
    <scope>NUCLEOTIDE SEQUENCE [LARGE SCALE GENOMIC DNA]</scope>
    <source>
        <strain evidence="2 3">SPO729</strain>
    </source>
</reference>
<keyword evidence="1" id="KW-0732">Signal</keyword>
<evidence type="ECO:0000256" key="1">
    <source>
        <dbReference type="SAM" id="SignalP"/>
    </source>
</evidence>